<dbReference type="SUPFAM" id="SSF50475">
    <property type="entry name" value="FMN-binding split barrel"/>
    <property type="match status" value="1"/>
</dbReference>
<sequence>MGETEAVQMDEEELEAFLQTGGTGVVSFAAGTDEPPHSIPVSYGYDAATEHFYFRFAVGPDSERPELVGRPISFVTYDDGDGGWRSVIASGELDDVEAADIDSEIVQGMRRVDIPLVDIFDRPSREVSFRFFHLVPDELTSRKEVQAED</sequence>
<dbReference type="Gene3D" id="2.30.110.10">
    <property type="entry name" value="Electron Transport, Fmn-binding Protein, Chain A"/>
    <property type="match status" value="1"/>
</dbReference>
<dbReference type="RefSeq" id="WP_076429903.1">
    <property type="nucleotide sequence ID" value="NZ_FTNO01000001.1"/>
</dbReference>
<organism evidence="1 2">
    <name type="scientific">Haladaptatus litoreus</name>
    <dbReference type="NCBI Taxonomy" id="553468"/>
    <lineage>
        <taxon>Archaea</taxon>
        <taxon>Methanobacteriati</taxon>
        <taxon>Methanobacteriota</taxon>
        <taxon>Stenosarchaea group</taxon>
        <taxon>Halobacteria</taxon>
        <taxon>Halobacteriales</taxon>
        <taxon>Haladaptataceae</taxon>
        <taxon>Haladaptatus</taxon>
    </lineage>
</organism>
<dbReference type="OrthoDB" id="953at2157"/>
<dbReference type="Pfam" id="PF12900">
    <property type="entry name" value="Pyridox_ox_2"/>
    <property type="match status" value="1"/>
</dbReference>
<name>A0A1N6ZDK9_9EURY</name>
<evidence type="ECO:0008006" key="3">
    <source>
        <dbReference type="Google" id="ProtNLM"/>
    </source>
</evidence>
<dbReference type="InterPro" id="IPR012349">
    <property type="entry name" value="Split_barrel_FMN-bd"/>
</dbReference>
<dbReference type="EMBL" id="FTNO01000001">
    <property type="protein sequence ID" value="SIR24877.1"/>
    <property type="molecule type" value="Genomic_DNA"/>
</dbReference>
<dbReference type="InterPro" id="IPR024747">
    <property type="entry name" value="Pyridox_Oxase-rel"/>
</dbReference>
<accession>A0A1N6ZDK9</accession>
<gene>
    <name evidence="1" type="ORF">SAMN05421858_1985</name>
</gene>
<protein>
    <recommendedName>
        <fullName evidence="3">Nitroimidazol reductase NimA, pyridoxamine 5'-phosphate oxidase superfamily</fullName>
    </recommendedName>
</protein>
<evidence type="ECO:0000313" key="1">
    <source>
        <dbReference type="EMBL" id="SIR24877.1"/>
    </source>
</evidence>
<dbReference type="AlphaFoldDB" id="A0A1N6ZDK9"/>
<keyword evidence="2" id="KW-1185">Reference proteome</keyword>
<proteinExistence type="predicted"/>
<dbReference type="Proteomes" id="UP000186914">
    <property type="component" value="Unassembled WGS sequence"/>
</dbReference>
<reference evidence="2" key="1">
    <citation type="submission" date="2017-01" db="EMBL/GenBank/DDBJ databases">
        <authorList>
            <person name="Varghese N."/>
            <person name="Submissions S."/>
        </authorList>
    </citation>
    <scope>NUCLEOTIDE SEQUENCE [LARGE SCALE GENOMIC DNA]</scope>
    <source>
        <strain evidence="2">CGMCC 1.7737</strain>
    </source>
</reference>
<evidence type="ECO:0000313" key="2">
    <source>
        <dbReference type="Proteomes" id="UP000186914"/>
    </source>
</evidence>